<feature type="domain" description="Hcy-binding" evidence="7">
    <location>
        <begin position="9"/>
        <end position="317"/>
    </location>
</feature>
<name>A0A3P1V880_9ACTO</name>
<dbReference type="PROSITE" id="PS50970">
    <property type="entry name" value="HCY"/>
    <property type="match status" value="1"/>
</dbReference>
<organism evidence="8 9">
    <name type="scientific">Actinomyces bowdenii</name>
    <dbReference type="NCBI Taxonomy" id="131109"/>
    <lineage>
        <taxon>Bacteria</taxon>
        <taxon>Bacillati</taxon>
        <taxon>Actinomycetota</taxon>
        <taxon>Actinomycetes</taxon>
        <taxon>Actinomycetales</taxon>
        <taxon>Actinomycetaceae</taxon>
        <taxon>Actinomyces</taxon>
    </lineage>
</organism>
<dbReference type="PANTHER" id="PTHR46015">
    <property type="entry name" value="ZGC:172121"/>
    <property type="match status" value="1"/>
</dbReference>
<dbReference type="OrthoDB" id="9803687at2"/>
<evidence type="ECO:0000259" key="7">
    <source>
        <dbReference type="PROSITE" id="PS50970"/>
    </source>
</evidence>
<keyword evidence="2 6" id="KW-0808">Transferase</keyword>
<dbReference type="InterPro" id="IPR017226">
    <property type="entry name" value="BHMT-like"/>
</dbReference>
<accession>A0A3P1V880</accession>
<comment type="cofactor">
    <cofactor evidence="5">
        <name>Zn(2+)</name>
        <dbReference type="ChEBI" id="CHEBI:29105"/>
    </cofactor>
    <text evidence="5">Binds 1 zinc ion per subunit.</text>
</comment>
<dbReference type="EMBL" id="RQZC01000005">
    <property type="protein sequence ID" value="RRD29710.1"/>
    <property type="molecule type" value="Genomic_DNA"/>
</dbReference>
<proteinExistence type="predicted"/>
<keyword evidence="3 5" id="KW-0479">Metal-binding</keyword>
<dbReference type="InterPro" id="IPR036589">
    <property type="entry name" value="HCY_dom_sf"/>
</dbReference>
<sequence length="324" mass="33584">MHISPPRPASRLTAALEQGPVILDGAMGTELEARGVDTSHELWSALALIEQPQAVSAVHADYLRAGAQVITTDSYQASLPAFMRAGLSEARARAALAASARLALEAREAHAAAGGGRALVAGSVGPYGAYLADGSEYTGDYRLDPAGWAAFHTPRLEILLEEGVEALAVETMPRLDEAQAIMALIIRIAGGPDAAPPVWVSFQVRPDGLRLADGTPLGRAGAWADEHEGLVAIGVNCVTPGAVLPALGALASVTSKPLVACPNSGEAYHPGARTWTASRGRQRPTDLAPRWIRAGARLVGGCCRTTPADTAALVEALALVQPPR</sequence>
<dbReference type="Gene3D" id="3.20.20.330">
    <property type="entry name" value="Homocysteine-binding-like domain"/>
    <property type="match status" value="1"/>
</dbReference>
<feature type="binding site" evidence="6">
    <location>
        <position position="302"/>
    </location>
    <ligand>
        <name>Zn(2+)</name>
        <dbReference type="ChEBI" id="CHEBI:29105"/>
    </ligand>
</feature>
<dbReference type="Proteomes" id="UP000271272">
    <property type="component" value="Unassembled WGS sequence"/>
</dbReference>
<evidence type="ECO:0000256" key="2">
    <source>
        <dbReference type="ARBA" id="ARBA00022679"/>
    </source>
</evidence>
<keyword evidence="1 6" id="KW-0489">Methyltransferase</keyword>
<dbReference type="PANTHER" id="PTHR46015:SF1">
    <property type="entry name" value="HOMOCYSTEINE S-METHYLTRANSFERASE-LIKE ISOFORM 1"/>
    <property type="match status" value="1"/>
</dbReference>
<gene>
    <name evidence="8" type="ORF">EII10_05200</name>
</gene>
<dbReference type="Pfam" id="PF02574">
    <property type="entry name" value="S-methyl_trans"/>
    <property type="match status" value="1"/>
</dbReference>
<dbReference type="GO" id="GO:0033528">
    <property type="term" value="P:S-methylmethionine cycle"/>
    <property type="evidence" value="ECO:0007669"/>
    <property type="project" value="TreeGrafter"/>
</dbReference>
<dbReference type="EC" id="2.1.1.10" evidence="8"/>
<evidence type="ECO:0000256" key="3">
    <source>
        <dbReference type="ARBA" id="ARBA00022723"/>
    </source>
</evidence>
<dbReference type="NCBIfam" id="NF007020">
    <property type="entry name" value="PRK09485.1"/>
    <property type="match status" value="1"/>
</dbReference>
<dbReference type="GO" id="GO:0009086">
    <property type="term" value="P:methionine biosynthetic process"/>
    <property type="evidence" value="ECO:0007669"/>
    <property type="project" value="InterPro"/>
</dbReference>
<evidence type="ECO:0000256" key="6">
    <source>
        <dbReference type="PROSITE-ProRule" id="PRU00333"/>
    </source>
</evidence>
<evidence type="ECO:0000256" key="4">
    <source>
        <dbReference type="ARBA" id="ARBA00022833"/>
    </source>
</evidence>
<evidence type="ECO:0000313" key="9">
    <source>
        <dbReference type="Proteomes" id="UP000271272"/>
    </source>
</evidence>
<comment type="caution">
    <text evidence="8">The sequence shown here is derived from an EMBL/GenBank/DDBJ whole genome shotgun (WGS) entry which is preliminary data.</text>
</comment>
<evidence type="ECO:0000256" key="1">
    <source>
        <dbReference type="ARBA" id="ARBA00022603"/>
    </source>
</evidence>
<protein>
    <submittedName>
        <fullName evidence="8">Homocysteine S-methyltransferase</fullName>
        <ecNumber evidence="8">2.1.1.10</ecNumber>
    </submittedName>
</protein>
<dbReference type="GO" id="GO:0008898">
    <property type="term" value="F:S-adenosylmethionine-homocysteine S-methyltransferase activity"/>
    <property type="evidence" value="ECO:0007669"/>
    <property type="project" value="TreeGrafter"/>
</dbReference>
<dbReference type="GO" id="GO:0032259">
    <property type="term" value="P:methylation"/>
    <property type="evidence" value="ECO:0007669"/>
    <property type="project" value="UniProtKB-KW"/>
</dbReference>
<evidence type="ECO:0000313" key="8">
    <source>
        <dbReference type="EMBL" id="RRD29710.1"/>
    </source>
</evidence>
<keyword evidence="9" id="KW-1185">Reference proteome</keyword>
<evidence type="ECO:0000256" key="5">
    <source>
        <dbReference type="PIRSR" id="PIRSR037505-2"/>
    </source>
</evidence>
<dbReference type="InterPro" id="IPR051486">
    <property type="entry name" value="Hcy_S-methyltransferase"/>
</dbReference>
<dbReference type="SUPFAM" id="SSF82282">
    <property type="entry name" value="Homocysteine S-methyltransferase"/>
    <property type="match status" value="1"/>
</dbReference>
<feature type="binding site" evidence="6">
    <location>
        <position position="303"/>
    </location>
    <ligand>
        <name>Zn(2+)</name>
        <dbReference type="ChEBI" id="CHEBI:29105"/>
    </ligand>
</feature>
<keyword evidence="4 5" id="KW-0862">Zinc</keyword>
<feature type="binding site" evidence="5 6">
    <location>
        <position position="237"/>
    </location>
    <ligand>
        <name>Zn(2+)</name>
        <dbReference type="ChEBI" id="CHEBI:29105"/>
    </ligand>
</feature>
<dbReference type="AlphaFoldDB" id="A0A3P1V880"/>
<dbReference type="GO" id="GO:0008270">
    <property type="term" value="F:zinc ion binding"/>
    <property type="evidence" value="ECO:0007669"/>
    <property type="project" value="InterPro"/>
</dbReference>
<reference evidence="8 9" key="1">
    <citation type="submission" date="2018-11" db="EMBL/GenBank/DDBJ databases">
        <title>Genomes From Bacteria Associated with the Canine Oral Cavity: a Test Case for Automated Genome-Based Taxonomic Assignment.</title>
        <authorList>
            <person name="Coil D.A."/>
            <person name="Jospin G."/>
            <person name="Darling A.E."/>
            <person name="Wallis C."/>
            <person name="Davis I.J."/>
            <person name="Harris S."/>
            <person name="Eisen J.A."/>
            <person name="Holcombe L.J."/>
            <person name="O'Flynn C."/>
        </authorList>
    </citation>
    <scope>NUCLEOTIDE SEQUENCE [LARGE SCALE GENOMIC DNA]</scope>
    <source>
        <strain evidence="8 9">OH5050</strain>
    </source>
</reference>
<dbReference type="RefSeq" id="WP_124933443.1">
    <property type="nucleotide sequence ID" value="NZ_RQZC01000005.1"/>
</dbReference>
<dbReference type="PIRSF" id="PIRSF037505">
    <property type="entry name" value="Betaine_HMT"/>
    <property type="match status" value="1"/>
</dbReference>
<dbReference type="InterPro" id="IPR003726">
    <property type="entry name" value="HCY_dom"/>
</dbReference>